<evidence type="ECO:0000256" key="1">
    <source>
        <dbReference type="ARBA" id="ARBA00004903"/>
    </source>
</evidence>
<feature type="domain" description="DHFR" evidence="7">
    <location>
        <begin position="21"/>
        <end position="187"/>
    </location>
</feature>
<dbReference type="PANTHER" id="PTHR48069">
    <property type="entry name" value="DIHYDROFOLATE REDUCTASE"/>
    <property type="match status" value="1"/>
</dbReference>
<dbReference type="OrthoDB" id="198183at2157"/>
<dbReference type="CDD" id="cd00209">
    <property type="entry name" value="DHFR"/>
    <property type="match status" value="1"/>
</dbReference>
<keyword evidence="9" id="KW-1185">Reference proteome</keyword>
<dbReference type="GO" id="GO:0005829">
    <property type="term" value="C:cytosol"/>
    <property type="evidence" value="ECO:0007669"/>
    <property type="project" value="TreeGrafter"/>
</dbReference>
<dbReference type="InterPro" id="IPR001796">
    <property type="entry name" value="DHFR_dom"/>
</dbReference>
<evidence type="ECO:0000313" key="9">
    <source>
        <dbReference type="Proteomes" id="UP000509346"/>
    </source>
</evidence>
<evidence type="ECO:0000256" key="2">
    <source>
        <dbReference type="ARBA" id="ARBA00012856"/>
    </source>
</evidence>
<dbReference type="PROSITE" id="PS51330">
    <property type="entry name" value="DHFR_2"/>
    <property type="match status" value="1"/>
</dbReference>
<dbReference type="EC" id="1.5.1.3" evidence="2"/>
<evidence type="ECO:0000256" key="4">
    <source>
        <dbReference type="ARBA" id="ARBA00022857"/>
    </source>
</evidence>
<protein>
    <recommendedName>
        <fullName evidence="2">dihydrofolate reductase</fullName>
        <ecNumber evidence="2">1.5.1.3</ecNumber>
    </recommendedName>
</protein>
<dbReference type="InterPro" id="IPR012259">
    <property type="entry name" value="DHFR"/>
</dbReference>
<dbReference type="GO" id="GO:0004146">
    <property type="term" value="F:dihydrofolate reductase activity"/>
    <property type="evidence" value="ECO:0007669"/>
    <property type="project" value="UniProtKB-EC"/>
</dbReference>
<comment type="similarity">
    <text evidence="6">Belongs to the dihydrofolate reductase family.</text>
</comment>
<dbReference type="AlphaFoldDB" id="A0A7D5PB86"/>
<evidence type="ECO:0000256" key="3">
    <source>
        <dbReference type="ARBA" id="ARBA00022563"/>
    </source>
</evidence>
<dbReference type="PRINTS" id="PR00070">
    <property type="entry name" value="DHFR"/>
</dbReference>
<dbReference type="Gene3D" id="3.40.430.10">
    <property type="entry name" value="Dihydrofolate Reductase, subunit A"/>
    <property type="match status" value="1"/>
</dbReference>
<accession>A0A7D5PB86</accession>
<evidence type="ECO:0000313" key="8">
    <source>
        <dbReference type="EMBL" id="QLH82285.1"/>
    </source>
</evidence>
<evidence type="ECO:0000259" key="7">
    <source>
        <dbReference type="PROSITE" id="PS51330"/>
    </source>
</evidence>
<dbReference type="GO" id="GO:0050661">
    <property type="term" value="F:NADP binding"/>
    <property type="evidence" value="ECO:0007669"/>
    <property type="project" value="InterPro"/>
</dbReference>
<dbReference type="GO" id="GO:0046654">
    <property type="term" value="P:tetrahydrofolate biosynthetic process"/>
    <property type="evidence" value="ECO:0007669"/>
    <property type="project" value="InterPro"/>
</dbReference>
<dbReference type="InterPro" id="IPR024072">
    <property type="entry name" value="DHFR-like_dom_sf"/>
</dbReference>
<dbReference type="RefSeq" id="WP_179922753.1">
    <property type="nucleotide sequence ID" value="NZ_CP058909.1"/>
</dbReference>
<comment type="pathway">
    <text evidence="1">Cofactor biosynthesis; tetrahydrofolate biosynthesis; 5,6,7,8-tetrahydrofolate from 7,8-dihydrofolate: step 1/1.</text>
</comment>
<evidence type="ECO:0000256" key="5">
    <source>
        <dbReference type="ARBA" id="ARBA00023002"/>
    </source>
</evidence>
<dbReference type="KEGG" id="hpel:HZS54_11970"/>
<dbReference type="EMBL" id="CP058909">
    <property type="protein sequence ID" value="QLH82285.1"/>
    <property type="molecule type" value="Genomic_DNA"/>
</dbReference>
<dbReference type="PIRSF" id="PIRSF000194">
    <property type="entry name" value="DHFR"/>
    <property type="match status" value="1"/>
</dbReference>
<keyword evidence="4" id="KW-0521">NADP</keyword>
<dbReference type="GO" id="GO:0006730">
    <property type="term" value="P:one-carbon metabolic process"/>
    <property type="evidence" value="ECO:0007669"/>
    <property type="project" value="UniProtKB-KW"/>
</dbReference>
<dbReference type="Proteomes" id="UP000509346">
    <property type="component" value="Chromosome"/>
</dbReference>
<name>A0A7D5PB86_9EURY</name>
<sequence length="187" mass="20349">MAGRTHHENGANGFEPPDSITIVLIAAVAKNGVIGDSGEIPWYYPEDLAHFKQVTTGHPVIMGRKTFENIQSDLGGPLPNRTTVVLSRQSSINASDEVIHAGSLEEAFREAAADAQNRGVDEVYVAGGGAIYEASLPYAEKMVLTELGDPYPGDVEFPSWSADEWSEVDRDSRSELSFVTYHRQPSE</sequence>
<dbReference type="Pfam" id="PF00186">
    <property type="entry name" value="DHFR_1"/>
    <property type="match status" value="1"/>
</dbReference>
<dbReference type="PANTHER" id="PTHR48069:SF3">
    <property type="entry name" value="DIHYDROFOLATE REDUCTASE"/>
    <property type="match status" value="1"/>
</dbReference>
<dbReference type="SUPFAM" id="SSF53597">
    <property type="entry name" value="Dihydrofolate reductase-like"/>
    <property type="match status" value="1"/>
</dbReference>
<organism evidence="8 9">
    <name type="scientific">Halosimplex pelagicum</name>
    <dbReference type="NCBI Taxonomy" id="869886"/>
    <lineage>
        <taxon>Archaea</taxon>
        <taxon>Methanobacteriati</taxon>
        <taxon>Methanobacteriota</taxon>
        <taxon>Stenosarchaea group</taxon>
        <taxon>Halobacteria</taxon>
        <taxon>Halobacteriales</taxon>
        <taxon>Haloarculaceae</taxon>
        <taxon>Halosimplex</taxon>
    </lineage>
</organism>
<dbReference type="PROSITE" id="PS00075">
    <property type="entry name" value="DHFR_1"/>
    <property type="match status" value="1"/>
</dbReference>
<keyword evidence="5" id="KW-0560">Oxidoreductase</keyword>
<dbReference type="GO" id="GO:0046655">
    <property type="term" value="P:folic acid metabolic process"/>
    <property type="evidence" value="ECO:0007669"/>
    <property type="project" value="TreeGrafter"/>
</dbReference>
<dbReference type="GO" id="GO:0046452">
    <property type="term" value="P:dihydrofolate metabolic process"/>
    <property type="evidence" value="ECO:0007669"/>
    <property type="project" value="TreeGrafter"/>
</dbReference>
<gene>
    <name evidence="8" type="ORF">HZS54_11970</name>
</gene>
<dbReference type="InterPro" id="IPR017925">
    <property type="entry name" value="DHFR_CS"/>
</dbReference>
<keyword evidence="3" id="KW-0554">One-carbon metabolism</keyword>
<dbReference type="GeneID" id="56083317"/>
<reference evidence="8 9" key="1">
    <citation type="submission" date="2020-07" db="EMBL/GenBank/DDBJ databases">
        <title>Halosimplex litoreum sp. nov. and Halosimplex rubrum sp. nov., isolated from different salt environments.</title>
        <authorList>
            <person name="Cui H."/>
        </authorList>
    </citation>
    <scope>NUCLEOTIDE SEQUENCE [LARGE SCALE GENOMIC DNA]</scope>
    <source>
        <strain evidence="8 9">R2</strain>
    </source>
</reference>
<proteinExistence type="inferred from homology"/>
<evidence type="ECO:0000256" key="6">
    <source>
        <dbReference type="RuleBase" id="RU004474"/>
    </source>
</evidence>